<dbReference type="PANTHER" id="PTHR11782:SF83">
    <property type="entry name" value="GUANOSINE-DIPHOSPHATASE"/>
    <property type="match status" value="1"/>
</dbReference>
<dbReference type="GO" id="GO:0004382">
    <property type="term" value="F:GDP phosphatase activity"/>
    <property type="evidence" value="ECO:0007669"/>
    <property type="project" value="TreeGrafter"/>
</dbReference>
<dbReference type="GO" id="GO:0017111">
    <property type="term" value="F:ribonucleoside triphosphate phosphatase activity"/>
    <property type="evidence" value="ECO:0007669"/>
    <property type="project" value="TreeGrafter"/>
</dbReference>
<reference evidence="3 4" key="2">
    <citation type="submission" date="2018-11" db="EMBL/GenBank/DDBJ databases">
        <authorList>
            <consortium name="Pathogen Informatics"/>
        </authorList>
    </citation>
    <scope>NUCLEOTIDE SEQUENCE [LARGE SCALE GENOMIC DNA]</scope>
</reference>
<keyword evidence="2" id="KW-0378">Hydrolase</keyword>
<reference evidence="5" key="1">
    <citation type="submission" date="2017-02" db="UniProtKB">
        <authorList>
            <consortium name="WormBaseParasite"/>
        </authorList>
    </citation>
    <scope>IDENTIFICATION</scope>
</reference>
<evidence type="ECO:0000313" key="5">
    <source>
        <dbReference type="WBParaSite" id="TASK_0000635201-mRNA-1"/>
    </source>
</evidence>
<evidence type="ECO:0000256" key="2">
    <source>
        <dbReference type="ARBA" id="ARBA00022801"/>
    </source>
</evidence>
<organism evidence="5">
    <name type="scientific">Taenia asiatica</name>
    <name type="common">Asian tapeworm</name>
    <dbReference type="NCBI Taxonomy" id="60517"/>
    <lineage>
        <taxon>Eukaryota</taxon>
        <taxon>Metazoa</taxon>
        <taxon>Spiralia</taxon>
        <taxon>Lophotrochozoa</taxon>
        <taxon>Platyhelminthes</taxon>
        <taxon>Cestoda</taxon>
        <taxon>Eucestoda</taxon>
        <taxon>Cyclophyllidea</taxon>
        <taxon>Taeniidae</taxon>
        <taxon>Taenia</taxon>
    </lineage>
</organism>
<dbReference type="Gene3D" id="3.30.420.150">
    <property type="entry name" value="Exopolyphosphatase. Domain 2"/>
    <property type="match status" value="1"/>
</dbReference>
<dbReference type="OrthoDB" id="6372431at2759"/>
<comment type="similarity">
    <text evidence="1">Belongs to the GDA1/CD39 NTPase family.</text>
</comment>
<dbReference type="EMBL" id="UYRS01018491">
    <property type="protein sequence ID" value="VDK36541.1"/>
    <property type="molecule type" value="Genomic_DNA"/>
</dbReference>
<dbReference type="InterPro" id="IPR000407">
    <property type="entry name" value="GDA1_CD39_NTPase"/>
</dbReference>
<protein>
    <submittedName>
        <fullName evidence="5">FGGY_N domain-containing protein</fullName>
    </submittedName>
</protein>
<name>A0A0R3W7S7_TAEAS</name>
<dbReference type="Proteomes" id="UP000282613">
    <property type="component" value="Unassembled WGS sequence"/>
</dbReference>
<accession>A0A0R3W7S7</accession>
<proteinExistence type="inferred from homology"/>
<evidence type="ECO:0000313" key="3">
    <source>
        <dbReference type="EMBL" id="VDK36541.1"/>
    </source>
</evidence>
<evidence type="ECO:0000313" key="4">
    <source>
        <dbReference type="Proteomes" id="UP000282613"/>
    </source>
</evidence>
<sequence>MLGVVELGNASTQIAFAPQTEEPIVKDELLRMALGHNHHLYSQSNLCYGVTTIRARYLARLTEGSDVNSTVMSPCHQRGLTMEVASDDIFQTPCVTSAGEDVMGPSISRPSVAAGKIKFKGDYNASTCGRAIEAIFTNGTFSQVQRPRLQGDFALSPEERDTAEEKCLEGWIVKELMEAYGFKSDTDWKRVTFVGGMDESAVGWSTGYALRKKGPNIEVKPEISLISVEGYVGIGLAAALLLGCLIEGIIKCVAYLTSSENFPEDSFGEDSSIYSIYTSIRVFQYSY</sequence>
<dbReference type="GO" id="GO:0009134">
    <property type="term" value="P:nucleoside diphosphate catabolic process"/>
    <property type="evidence" value="ECO:0007669"/>
    <property type="project" value="TreeGrafter"/>
</dbReference>
<dbReference type="WBParaSite" id="TASK_0000635201-mRNA-1">
    <property type="protein sequence ID" value="TASK_0000635201-mRNA-1"/>
    <property type="gene ID" value="TASK_0000635201"/>
</dbReference>
<dbReference type="STRING" id="60517.A0A0R3W7S7"/>
<dbReference type="AlphaFoldDB" id="A0A0R3W7S7"/>
<gene>
    <name evidence="3" type="ORF">TASK_LOCUS6353</name>
</gene>
<dbReference type="Pfam" id="PF01150">
    <property type="entry name" value="GDA1_CD39"/>
    <property type="match status" value="1"/>
</dbReference>
<keyword evidence="4" id="KW-1185">Reference proteome</keyword>
<evidence type="ECO:0000256" key="1">
    <source>
        <dbReference type="ARBA" id="ARBA00009283"/>
    </source>
</evidence>
<dbReference type="GO" id="GO:0005886">
    <property type="term" value="C:plasma membrane"/>
    <property type="evidence" value="ECO:0007669"/>
    <property type="project" value="TreeGrafter"/>
</dbReference>
<dbReference type="GO" id="GO:0045134">
    <property type="term" value="F:UDP phosphatase activity"/>
    <property type="evidence" value="ECO:0007669"/>
    <property type="project" value="TreeGrafter"/>
</dbReference>
<dbReference type="PANTHER" id="PTHR11782">
    <property type="entry name" value="ADENOSINE/GUANOSINE DIPHOSPHATASE"/>
    <property type="match status" value="1"/>
</dbReference>